<dbReference type="InterPro" id="IPR035906">
    <property type="entry name" value="MetI-like_sf"/>
</dbReference>
<sequence length="267" mass="27739">MSRPHASLWLAVWATFALAAPVVGIVLTAAESGIPVQWPALLTIAADSLLLALGLTALALALAYPLARAVTAPWLLLFVMVAPLARAFGALALGLSPGTGSVALARLAGDLPLAALLLRARLRTRPRSWLDAAADLGAGPWRRFLVVEWPHLRPAYLLAGVCITLLAIGDATIAAVAGGGKRHPRPRPARGRPARRPPAAGRGDRRRLRRDRPPVRLGPGPRPAGGRAQPRGSPAAGRPRGPGDPRRVRRPAGRAGGPGGDMAFGTG</sequence>
<evidence type="ECO:0008006" key="9">
    <source>
        <dbReference type="Google" id="ProtNLM"/>
    </source>
</evidence>
<feature type="compositionally biased region" description="Basic residues" evidence="5">
    <location>
        <begin position="180"/>
        <end position="195"/>
    </location>
</feature>
<dbReference type="Gene3D" id="1.10.3720.10">
    <property type="entry name" value="MetI-like"/>
    <property type="match status" value="1"/>
</dbReference>
<evidence type="ECO:0000256" key="5">
    <source>
        <dbReference type="SAM" id="MobiDB-lite"/>
    </source>
</evidence>
<protein>
    <recommendedName>
        <fullName evidence="9">ABC transmembrane type-1 domain-containing protein</fullName>
    </recommendedName>
</protein>
<comment type="subcellular location">
    <subcellularLocation>
        <location evidence="1">Membrane</location>
        <topology evidence="1">Multi-pass membrane protein</topology>
    </subcellularLocation>
</comment>
<proteinExistence type="predicted"/>
<evidence type="ECO:0000256" key="6">
    <source>
        <dbReference type="SAM" id="Phobius"/>
    </source>
</evidence>
<dbReference type="EMBL" id="JAPNKE010000002">
    <property type="protein sequence ID" value="MCY1004052.1"/>
    <property type="molecule type" value="Genomic_DNA"/>
</dbReference>
<evidence type="ECO:0000256" key="2">
    <source>
        <dbReference type="ARBA" id="ARBA00022692"/>
    </source>
</evidence>
<feature type="compositionally biased region" description="Gly residues" evidence="5">
    <location>
        <begin position="254"/>
        <end position="267"/>
    </location>
</feature>
<feature type="region of interest" description="Disordered" evidence="5">
    <location>
        <begin position="177"/>
        <end position="267"/>
    </location>
</feature>
<evidence type="ECO:0000256" key="3">
    <source>
        <dbReference type="ARBA" id="ARBA00022989"/>
    </source>
</evidence>
<feature type="transmembrane region" description="Helical" evidence="6">
    <location>
        <begin position="74"/>
        <end position="95"/>
    </location>
</feature>
<keyword evidence="3 6" id="KW-1133">Transmembrane helix</keyword>
<dbReference type="Proteomes" id="UP001150924">
    <property type="component" value="Unassembled WGS sequence"/>
</dbReference>
<evidence type="ECO:0000256" key="4">
    <source>
        <dbReference type="ARBA" id="ARBA00023136"/>
    </source>
</evidence>
<evidence type="ECO:0000313" key="8">
    <source>
        <dbReference type="Proteomes" id="UP001150924"/>
    </source>
</evidence>
<keyword evidence="2 6" id="KW-0812">Transmembrane</keyword>
<feature type="compositionally biased region" description="Low complexity" evidence="5">
    <location>
        <begin position="215"/>
        <end position="239"/>
    </location>
</feature>
<dbReference type="SUPFAM" id="SSF161098">
    <property type="entry name" value="MetI-like"/>
    <property type="match status" value="1"/>
</dbReference>
<keyword evidence="8" id="KW-1185">Reference proteome</keyword>
<feature type="transmembrane region" description="Helical" evidence="6">
    <location>
        <begin position="155"/>
        <end position="177"/>
    </location>
</feature>
<name>A0A9X3EHB8_9BACT</name>
<reference evidence="7" key="1">
    <citation type="submission" date="2022-11" db="EMBL/GenBank/DDBJ databases">
        <title>Minimal conservation of predation-associated metabolite biosynthetic gene clusters underscores biosynthetic potential of Myxococcota including descriptions for ten novel species: Archangium lansinium sp. nov., Myxococcus landrumus sp. nov., Nannocystis bai.</title>
        <authorList>
            <person name="Ahearne A."/>
            <person name="Stevens C."/>
            <person name="Phillips K."/>
        </authorList>
    </citation>
    <scope>NUCLEOTIDE SEQUENCE</scope>
    <source>
        <strain evidence="7">Na p29</strain>
    </source>
</reference>
<feature type="transmembrane region" description="Helical" evidence="6">
    <location>
        <begin position="40"/>
        <end position="62"/>
    </location>
</feature>
<dbReference type="GO" id="GO:0016020">
    <property type="term" value="C:membrane"/>
    <property type="evidence" value="ECO:0007669"/>
    <property type="project" value="UniProtKB-SubCell"/>
</dbReference>
<gene>
    <name evidence="7" type="ORF">OV079_00395</name>
</gene>
<accession>A0A9X3EHB8</accession>
<dbReference type="RefSeq" id="WP_267765579.1">
    <property type="nucleotide sequence ID" value="NZ_JAPNKE010000002.1"/>
</dbReference>
<dbReference type="AlphaFoldDB" id="A0A9X3EHB8"/>
<evidence type="ECO:0000256" key="1">
    <source>
        <dbReference type="ARBA" id="ARBA00004141"/>
    </source>
</evidence>
<keyword evidence="4 6" id="KW-0472">Membrane</keyword>
<evidence type="ECO:0000313" key="7">
    <source>
        <dbReference type="EMBL" id="MCY1004052.1"/>
    </source>
</evidence>
<comment type="caution">
    <text evidence="7">The sequence shown here is derived from an EMBL/GenBank/DDBJ whole genome shotgun (WGS) entry which is preliminary data.</text>
</comment>
<organism evidence="7 8">
    <name type="scientific">Nannocystis pusilla</name>
    <dbReference type="NCBI Taxonomy" id="889268"/>
    <lineage>
        <taxon>Bacteria</taxon>
        <taxon>Pseudomonadati</taxon>
        <taxon>Myxococcota</taxon>
        <taxon>Polyangia</taxon>
        <taxon>Nannocystales</taxon>
        <taxon>Nannocystaceae</taxon>
        <taxon>Nannocystis</taxon>
    </lineage>
</organism>